<proteinExistence type="predicted"/>
<comment type="caution">
    <text evidence="2">The sequence shown here is derived from an EMBL/GenBank/DDBJ whole genome shotgun (WGS) entry which is preliminary data.</text>
</comment>
<sequence length="264" mass="29546">MMSEKNSLKDPATSLKEAIDWITWNGLKDSVENLPAFSEAFSGNFGKVRHPDSFIYKLADNLGKGFLGYEAQGTDDFSGDGIVKKVGSKYQSAYHGGSWVQGPVNDYAKIFLFLASLAFYFVSFFYWMCKSSGKWADNMLSDSGPFSKFFEAMGYTPGHLRNINRSEIASALEHSHNGFAELSDAYKGGGASSYENFLTSLNQKASENPLFRPPYQLQNILLCVPSVQAEGQCYHQRHRCNQGAACHSQQKQRYIRHQRGFSSK</sequence>
<accession>A0AAV4LQU2</accession>
<gene>
    <name evidence="2" type="ORF">BcabD6B2_15970</name>
</gene>
<dbReference type="EMBL" id="BPLF01000001">
    <property type="protein sequence ID" value="GIX62162.1"/>
    <property type="molecule type" value="Genomic_DNA"/>
</dbReference>
<dbReference type="GeneID" id="94193643"/>
<keyword evidence="1" id="KW-0472">Membrane</keyword>
<protein>
    <submittedName>
        <fullName evidence="2">Variant erythrocyte surface antigen-1 family protein</fullName>
    </submittedName>
</protein>
<feature type="transmembrane region" description="Helical" evidence="1">
    <location>
        <begin position="110"/>
        <end position="129"/>
    </location>
</feature>
<keyword evidence="3" id="KW-1185">Reference proteome</keyword>
<keyword evidence="1" id="KW-1133">Transmembrane helix</keyword>
<evidence type="ECO:0000313" key="3">
    <source>
        <dbReference type="Proteomes" id="UP001497744"/>
    </source>
</evidence>
<dbReference type="AlphaFoldDB" id="A0AAV4LQU2"/>
<dbReference type="Proteomes" id="UP001497744">
    <property type="component" value="Unassembled WGS sequence"/>
</dbReference>
<organism evidence="2 3">
    <name type="scientific">Babesia caballi</name>
    <dbReference type="NCBI Taxonomy" id="5871"/>
    <lineage>
        <taxon>Eukaryota</taxon>
        <taxon>Sar</taxon>
        <taxon>Alveolata</taxon>
        <taxon>Apicomplexa</taxon>
        <taxon>Aconoidasida</taxon>
        <taxon>Piroplasmida</taxon>
        <taxon>Babesiidae</taxon>
        <taxon>Babesia</taxon>
    </lineage>
</organism>
<evidence type="ECO:0000256" key="1">
    <source>
        <dbReference type="SAM" id="Phobius"/>
    </source>
</evidence>
<name>A0AAV4LQU2_BABCB</name>
<evidence type="ECO:0000313" key="2">
    <source>
        <dbReference type="EMBL" id="GIX62162.1"/>
    </source>
</evidence>
<reference evidence="2 3" key="1">
    <citation type="submission" date="2021-06" db="EMBL/GenBank/DDBJ databases">
        <title>Genome sequence of Babesia caballi.</title>
        <authorList>
            <person name="Yamagishi J."/>
            <person name="Kidaka T."/>
            <person name="Ochi A."/>
        </authorList>
    </citation>
    <scope>NUCLEOTIDE SEQUENCE [LARGE SCALE GENOMIC DNA]</scope>
    <source>
        <strain evidence="2">USDA-D6B2</strain>
    </source>
</reference>
<keyword evidence="1" id="KW-0812">Transmembrane</keyword>
<dbReference type="RefSeq" id="XP_067714231.1">
    <property type="nucleotide sequence ID" value="XM_067858130.1"/>
</dbReference>